<gene>
    <name evidence="2" type="ORF">JKG61_15810</name>
</gene>
<accession>A0ABS1R6T1</accession>
<reference evidence="2 3" key="1">
    <citation type="submission" date="2021-01" db="EMBL/GenBank/DDBJ databases">
        <title>C459-1 draft genome sequence.</title>
        <authorList>
            <person name="Zhang X.-F."/>
        </authorList>
    </citation>
    <scope>NUCLEOTIDE SEQUENCE [LARGE SCALE GENOMIC DNA]</scope>
    <source>
        <strain evidence="3">C459-1</strain>
    </source>
</reference>
<feature type="chain" id="PRO_5045480604" description="Lipoprotein" evidence="1">
    <location>
        <begin position="20"/>
        <end position="235"/>
    </location>
</feature>
<evidence type="ECO:0000313" key="3">
    <source>
        <dbReference type="Proteomes" id="UP000625283"/>
    </source>
</evidence>
<sequence length="235" mass="26951">MARTNLLFCCLLGIITLFAACNKDDNNDKYHELIRLADLKLQEAIKLAENQPCKPIEEWRIDTLSYRYVPVHPSFEEEYNGLIKEYRNLSEQAYKAYKPGKNDPLVYNTTPAEMAPHFGLRCKEGKMIVANATDLELTEIDQLLDELFPQVVGYFNDVPCTDASKWSIATILKDCEFIQFPISNTPDSRAFRELATKYSHLYQVKKYRTEMDCPSSNANPAKEVICKDGKAILVY</sequence>
<dbReference type="RefSeq" id="WP_202103923.1">
    <property type="nucleotide sequence ID" value="NZ_JAERTY010000009.1"/>
</dbReference>
<evidence type="ECO:0000256" key="1">
    <source>
        <dbReference type="SAM" id="SignalP"/>
    </source>
</evidence>
<comment type="caution">
    <text evidence="2">The sequence shown here is derived from an EMBL/GenBank/DDBJ whole genome shotgun (WGS) entry which is preliminary data.</text>
</comment>
<protein>
    <recommendedName>
        <fullName evidence="4">Lipoprotein</fullName>
    </recommendedName>
</protein>
<feature type="signal peptide" evidence="1">
    <location>
        <begin position="1"/>
        <end position="19"/>
    </location>
</feature>
<name>A0ABS1R6T1_9SPHI</name>
<proteinExistence type="predicted"/>
<evidence type="ECO:0000313" key="2">
    <source>
        <dbReference type="EMBL" id="MBL1410220.1"/>
    </source>
</evidence>
<keyword evidence="1" id="KW-0732">Signal</keyword>
<dbReference type="Proteomes" id="UP000625283">
    <property type="component" value="Unassembled WGS sequence"/>
</dbReference>
<evidence type="ECO:0008006" key="4">
    <source>
        <dbReference type="Google" id="ProtNLM"/>
    </source>
</evidence>
<dbReference type="PROSITE" id="PS51257">
    <property type="entry name" value="PROKAR_LIPOPROTEIN"/>
    <property type="match status" value="1"/>
</dbReference>
<organism evidence="2 3">
    <name type="scientific">Sphingobacterium faecale</name>
    <dbReference type="NCBI Taxonomy" id="2803775"/>
    <lineage>
        <taxon>Bacteria</taxon>
        <taxon>Pseudomonadati</taxon>
        <taxon>Bacteroidota</taxon>
        <taxon>Sphingobacteriia</taxon>
        <taxon>Sphingobacteriales</taxon>
        <taxon>Sphingobacteriaceae</taxon>
        <taxon>Sphingobacterium</taxon>
    </lineage>
</organism>
<keyword evidence="3" id="KW-1185">Reference proteome</keyword>
<dbReference type="EMBL" id="JAERTY010000009">
    <property type="protein sequence ID" value="MBL1410220.1"/>
    <property type="molecule type" value="Genomic_DNA"/>
</dbReference>